<organism evidence="1 2">
    <name type="scientific">Gigaspora rosea</name>
    <dbReference type="NCBI Taxonomy" id="44941"/>
    <lineage>
        <taxon>Eukaryota</taxon>
        <taxon>Fungi</taxon>
        <taxon>Fungi incertae sedis</taxon>
        <taxon>Mucoromycota</taxon>
        <taxon>Glomeromycotina</taxon>
        <taxon>Glomeromycetes</taxon>
        <taxon>Diversisporales</taxon>
        <taxon>Gigasporaceae</taxon>
        <taxon>Gigaspora</taxon>
    </lineage>
</organism>
<reference evidence="1 2" key="1">
    <citation type="submission" date="2018-06" db="EMBL/GenBank/DDBJ databases">
        <title>Comparative genomics reveals the genomic features of Rhizophagus irregularis, R. cerebriforme, R. diaphanum and Gigaspora rosea, and their symbiotic lifestyle signature.</title>
        <authorList>
            <person name="Morin E."/>
            <person name="San Clemente H."/>
            <person name="Chen E.C.H."/>
            <person name="De La Providencia I."/>
            <person name="Hainaut M."/>
            <person name="Kuo A."/>
            <person name="Kohler A."/>
            <person name="Murat C."/>
            <person name="Tang N."/>
            <person name="Roy S."/>
            <person name="Loubradou J."/>
            <person name="Henrissat B."/>
            <person name="Grigoriev I.V."/>
            <person name="Corradi N."/>
            <person name="Roux C."/>
            <person name="Martin F.M."/>
        </authorList>
    </citation>
    <scope>NUCLEOTIDE SEQUENCE [LARGE SCALE GENOMIC DNA]</scope>
    <source>
        <strain evidence="1 2">DAOM 194757</strain>
    </source>
</reference>
<evidence type="ECO:0000313" key="2">
    <source>
        <dbReference type="Proteomes" id="UP000266673"/>
    </source>
</evidence>
<dbReference type="Proteomes" id="UP000266673">
    <property type="component" value="Unassembled WGS sequence"/>
</dbReference>
<evidence type="ECO:0000313" key="1">
    <source>
        <dbReference type="EMBL" id="RIB08442.1"/>
    </source>
</evidence>
<dbReference type="EMBL" id="QKWP01001509">
    <property type="protein sequence ID" value="RIB08442.1"/>
    <property type="molecule type" value="Genomic_DNA"/>
</dbReference>
<comment type="caution">
    <text evidence="1">The sequence shown here is derived from an EMBL/GenBank/DDBJ whole genome shotgun (WGS) entry which is preliminary data.</text>
</comment>
<dbReference type="OrthoDB" id="7697906at2759"/>
<proteinExistence type="predicted"/>
<accession>A0A397UDU2</accession>
<gene>
    <name evidence="1" type="ORF">C2G38_2211667</name>
</gene>
<keyword evidence="2" id="KW-1185">Reference proteome</keyword>
<dbReference type="AlphaFoldDB" id="A0A397UDU2"/>
<protein>
    <submittedName>
        <fullName evidence="1">Uncharacterized protein</fullName>
    </submittedName>
</protein>
<sequence length="216" mass="24298">MIYLRLFQFAKLHLFIYRNKYVHFDLVRERYCATDVTTTSIHNDKYPVNFYTSCYLGQSSDKRGEAINTALKKLNDCPFVSKPPSINGLAKDFGLSETTLWRAVSNGGPLKCPDAPNVLTSHEENQLVGYCINMQKLGENSLNASQIWNMDETVFTIVPALEKILAKKGSRQVHKIAHGNSQEHISVAPTILAAGTYIPPLIIYKDVCMIPKVYVI</sequence>
<name>A0A397UDU2_9GLOM</name>